<dbReference type="Proteomes" id="UP000789702">
    <property type="component" value="Unassembled WGS sequence"/>
</dbReference>
<name>A0ACA9QPB9_9GLOM</name>
<proteinExistence type="predicted"/>
<protein>
    <submittedName>
        <fullName evidence="1">9547_t:CDS:1</fullName>
    </submittedName>
</protein>
<organism evidence="1 2">
    <name type="scientific">Dentiscutata heterogama</name>
    <dbReference type="NCBI Taxonomy" id="1316150"/>
    <lineage>
        <taxon>Eukaryota</taxon>
        <taxon>Fungi</taxon>
        <taxon>Fungi incertae sedis</taxon>
        <taxon>Mucoromycota</taxon>
        <taxon>Glomeromycotina</taxon>
        <taxon>Glomeromycetes</taxon>
        <taxon>Diversisporales</taxon>
        <taxon>Gigasporaceae</taxon>
        <taxon>Dentiscutata</taxon>
    </lineage>
</organism>
<evidence type="ECO:0000313" key="2">
    <source>
        <dbReference type="Proteomes" id="UP000789702"/>
    </source>
</evidence>
<dbReference type="EMBL" id="CAJVPU010049270">
    <property type="protein sequence ID" value="CAG8757143.1"/>
    <property type="molecule type" value="Genomic_DNA"/>
</dbReference>
<keyword evidence="2" id="KW-1185">Reference proteome</keyword>
<feature type="non-terminal residue" evidence="1">
    <location>
        <position position="1"/>
    </location>
</feature>
<evidence type="ECO:0000313" key="1">
    <source>
        <dbReference type="EMBL" id="CAG8757143.1"/>
    </source>
</evidence>
<accession>A0ACA9QPB9</accession>
<reference evidence="1" key="1">
    <citation type="submission" date="2021-06" db="EMBL/GenBank/DDBJ databases">
        <authorList>
            <person name="Kallberg Y."/>
            <person name="Tangrot J."/>
            <person name="Rosling A."/>
        </authorList>
    </citation>
    <scope>NUCLEOTIDE SEQUENCE</scope>
    <source>
        <strain evidence="1">IL203A</strain>
    </source>
</reference>
<comment type="caution">
    <text evidence="1">The sequence shown here is derived from an EMBL/GenBank/DDBJ whole genome shotgun (WGS) entry which is preliminary data.</text>
</comment>
<gene>
    <name evidence="1" type="ORF">DHETER_LOCUS15028</name>
</gene>
<sequence length="60" mass="6825">KTHINMSQNKSNKQKFKAFSPLSFVERQESICFLTLNKTNTDYFEDSVSSRDTEGSGSSK</sequence>
<feature type="non-terminal residue" evidence="1">
    <location>
        <position position="60"/>
    </location>
</feature>